<dbReference type="Proteomes" id="UP000732378">
    <property type="component" value="Unassembled WGS sequence"/>
</dbReference>
<evidence type="ECO:0000313" key="1">
    <source>
        <dbReference type="EMBL" id="MBM7508519.1"/>
    </source>
</evidence>
<comment type="caution">
    <text evidence="1">The sequence shown here is derived from an EMBL/GenBank/DDBJ whole genome shotgun (WGS) entry which is preliminary data.</text>
</comment>
<evidence type="ECO:0008006" key="3">
    <source>
        <dbReference type="Google" id="ProtNLM"/>
    </source>
</evidence>
<reference evidence="1 2" key="1">
    <citation type="submission" date="2021-01" db="EMBL/GenBank/DDBJ databases">
        <title>Sequencing the genomes of 1000 actinobacteria strains.</title>
        <authorList>
            <person name="Klenk H.-P."/>
        </authorList>
    </citation>
    <scope>NUCLEOTIDE SEQUENCE [LARGE SCALE GENOMIC DNA]</scope>
    <source>
        <strain evidence="1 2">DSM 18239</strain>
    </source>
</reference>
<keyword evidence="2" id="KW-1185">Reference proteome</keyword>
<protein>
    <recommendedName>
        <fullName evidence="3">GIY-YIG nuclease family protein</fullName>
    </recommendedName>
</protein>
<organism evidence="1 2">
    <name type="scientific">Nocardioides salarius</name>
    <dbReference type="NCBI Taxonomy" id="374513"/>
    <lineage>
        <taxon>Bacteria</taxon>
        <taxon>Bacillati</taxon>
        <taxon>Actinomycetota</taxon>
        <taxon>Actinomycetes</taxon>
        <taxon>Propionibacteriales</taxon>
        <taxon>Nocardioidaceae</taxon>
        <taxon>Nocardioides</taxon>
    </lineage>
</organism>
<evidence type="ECO:0000313" key="2">
    <source>
        <dbReference type="Proteomes" id="UP000732378"/>
    </source>
</evidence>
<accession>A0ABS2MBE4</accession>
<name>A0ABS2MBE4_9ACTN</name>
<proteinExistence type="predicted"/>
<dbReference type="EMBL" id="JAFBBZ010000001">
    <property type="protein sequence ID" value="MBM7508519.1"/>
    <property type="molecule type" value="Genomic_DNA"/>
</dbReference>
<sequence length="295" mass="32640">MTTTIAFENYHFNLEDLYSRMWELAVDDAGNGTRLFKPRPGGREALKWLIEDLCGATADPVRTTRANNALRQQVHRALVDTAWAERINQVSFRLFRTPDDLARADSQDRHLPMSDAADEAAADGVPILDVPADDVSTESDTLRLADLEWSAWHPLDQAAKEATTRPGVYAARSDGQIVYIGMAGERRGLGVRGRLQIYGRGRGAVSGLGEAALDRALADPAWLAQRLATLLTEGPSRSKHWAVAALQRAEVELCWVAAPDGATAREWETQVLQELEDVALWNRARPSAREHSHRT</sequence>
<gene>
    <name evidence="1" type="ORF">JOE61_002333</name>
</gene>
<dbReference type="RefSeq" id="WP_193669613.1">
    <property type="nucleotide sequence ID" value="NZ_JACDTV010000009.1"/>
</dbReference>